<keyword evidence="7" id="KW-0378">Hydrolase</keyword>
<proteinExistence type="inferred from homology"/>
<sequence length="450" mass="50858">MKKMKYLFVVSALCMMGCSPQPEQNQSDPGVLLGSKMPYQPQQNWQQYSQPPAGFSPVMVQHVARHGSRVLSSPGDDDLAYQLWLAAKQAEALTELGESLGPVLQQLLAVHKAIGYGSLSELGRQEHRNMAARMLQRQSVLFEQAIARQQRIAVLHSGRARAAESAEAFLASWTEHLPPLAALAEPMRADQHTLYFNKAEGSEGYNDYRKNDPRLQRILHDLSTQPKTRLMARQMLERLFTPAFLDQLDNGAIRFQLDYDDDSIANSVDAAMVMYSLFSITSNMPAEGDWQFERFVSEPYALWFAELDDADSFYGRGPGFSGEDITYRLAGNLVRDMLHRIEHANDEVATVRFTHAQVLMPLAAFLGIKNASEGLPETMVFSYQNSQWRSALVSPMSANVQWDVYRNTEGVTLIHSLHQEKETQLKPDCRPYPGTQFFYELAELKRCLLN</sequence>
<dbReference type="OrthoDB" id="9770871at2"/>
<evidence type="ECO:0000256" key="9">
    <source>
        <dbReference type="ARBA" id="ARBA00031642"/>
    </source>
</evidence>
<evidence type="ECO:0000313" key="14">
    <source>
        <dbReference type="EMBL" id="SEA77881.1"/>
    </source>
</evidence>
<evidence type="ECO:0000256" key="10">
    <source>
        <dbReference type="ARBA" id="ARBA00043668"/>
    </source>
</evidence>
<comment type="similarity">
    <text evidence="2">Belongs to the histidine acid phosphatase family. MINPP1 subfamily.</text>
</comment>
<comment type="catalytic activity">
    <reaction evidence="10">
        <text>1D-myo-inositol 1,2,5,6-tetrakisphosphate + H2O = 1D-myo-inositol 1,2,6-trisphosphate + phosphate</text>
        <dbReference type="Rhea" id="RHEA:77119"/>
        <dbReference type="ChEBI" id="CHEBI:15377"/>
        <dbReference type="ChEBI" id="CHEBI:43474"/>
        <dbReference type="ChEBI" id="CHEBI:195535"/>
        <dbReference type="ChEBI" id="CHEBI:195537"/>
        <dbReference type="EC" id="3.1.3.62"/>
    </reaction>
    <physiologicalReaction direction="left-to-right" evidence="10">
        <dbReference type="Rhea" id="RHEA:77120"/>
    </physiologicalReaction>
</comment>
<evidence type="ECO:0000256" key="11">
    <source>
        <dbReference type="ARBA" id="ARBA00043671"/>
    </source>
</evidence>
<evidence type="ECO:0000256" key="1">
    <source>
        <dbReference type="ARBA" id="ARBA00004370"/>
    </source>
</evidence>
<evidence type="ECO:0000256" key="4">
    <source>
        <dbReference type="ARBA" id="ARBA00013040"/>
    </source>
</evidence>
<evidence type="ECO:0000256" key="8">
    <source>
        <dbReference type="ARBA" id="ARBA00023136"/>
    </source>
</evidence>
<comment type="subcellular location">
    <subcellularLocation>
        <location evidence="1">Membrane</location>
    </subcellularLocation>
</comment>
<dbReference type="EMBL" id="FNRM01000006">
    <property type="protein sequence ID" value="SEA77881.1"/>
    <property type="molecule type" value="Genomic_DNA"/>
</dbReference>
<evidence type="ECO:0000256" key="2">
    <source>
        <dbReference type="ARBA" id="ARBA00008422"/>
    </source>
</evidence>
<comment type="catalytic activity">
    <reaction evidence="12">
        <text>1D-myo-inositol hexakisphosphate + H2O = 1D-myo-inositol 1,2,4,5,6-pentakisphosphate + phosphate</text>
        <dbReference type="Rhea" id="RHEA:16989"/>
        <dbReference type="ChEBI" id="CHEBI:15377"/>
        <dbReference type="ChEBI" id="CHEBI:43474"/>
        <dbReference type="ChEBI" id="CHEBI:57798"/>
        <dbReference type="ChEBI" id="CHEBI:58130"/>
        <dbReference type="EC" id="3.1.3.62"/>
    </reaction>
    <physiologicalReaction direction="left-to-right" evidence="12">
        <dbReference type="Rhea" id="RHEA:16990"/>
    </physiologicalReaction>
</comment>
<name>A0A1H4DYP6_ALKAM</name>
<dbReference type="Pfam" id="PF00328">
    <property type="entry name" value="His_Phos_2"/>
    <property type="match status" value="1"/>
</dbReference>
<dbReference type="PANTHER" id="PTHR20963:SF8">
    <property type="entry name" value="MULTIPLE INOSITOL POLYPHOSPHATE PHOSPHATASE 1"/>
    <property type="match status" value="1"/>
</dbReference>
<accession>A0A1H4DYP6</accession>
<dbReference type="EC" id="3.1.3.62" evidence="4"/>
<evidence type="ECO:0000256" key="6">
    <source>
        <dbReference type="ARBA" id="ARBA00022729"/>
    </source>
</evidence>
<keyword evidence="15" id="KW-1185">Reference proteome</keyword>
<dbReference type="SUPFAM" id="SSF53254">
    <property type="entry name" value="Phosphoglycerate mutase-like"/>
    <property type="match status" value="1"/>
</dbReference>
<dbReference type="PANTHER" id="PTHR20963">
    <property type="entry name" value="MULTIPLE INOSITOL POLYPHOSPHATE PHOSPHATASE-RELATED"/>
    <property type="match status" value="1"/>
</dbReference>
<gene>
    <name evidence="14" type="ORF">SAMN04488051_106111</name>
</gene>
<dbReference type="STRING" id="152573.SAMN04488051_106111"/>
<comment type="catalytic activity">
    <reaction evidence="13">
        <text>(2R)-2,3-bisphosphoglycerate + H2O = (2R)-2-phosphoglycerate + phosphate</text>
        <dbReference type="Rhea" id="RHEA:27381"/>
        <dbReference type="ChEBI" id="CHEBI:15377"/>
        <dbReference type="ChEBI" id="CHEBI:43474"/>
        <dbReference type="ChEBI" id="CHEBI:58248"/>
        <dbReference type="ChEBI" id="CHEBI:58289"/>
        <dbReference type="EC" id="3.1.3.80"/>
    </reaction>
    <physiologicalReaction direction="left-to-right" evidence="13">
        <dbReference type="Rhea" id="RHEA:27382"/>
    </physiologicalReaction>
</comment>
<dbReference type="InterPro" id="IPR029033">
    <property type="entry name" value="His_PPase_superfam"/>
</dbReference>
<dbReference type="RefSeq" id="WP_091343378.1">
    <property type="nucleotide sequence ID" value="NZ_FNRM01000006.1"/>
</dbReference>
<reference evidence="14 15" key="1">
    <citation type="submission" date="2016-10" db="EMBL/GenBank/DDBJ databases">
        <authorList>
            <person name="de Groot N.N."/>
        </authorList>
    </citation>
    <scope>NUCLEOTIDE SEQUENCE [LARGE SCALE GENOMIC DNA]</scope>
    <source>
        <strain evidence="14 15">CGMCC 1.3430</strain>
    </source>
</reference>
<dbReference type="AlphaFoldDB" id="A0A1H4DYP6"/>
<dbReference type="GO" id="GO:0034417">
    <property type="term" value="F:bisphosphoglycerate 3-phosphatase activity"/>
    <property type="evidence" value="ECO:0007669"/>
    <property type="project" value="UniProtKB-EC"/>
</dbReference>
<keyword evidence="8" id="KW-0472">Membrane</keyword>
<dbReference type="Proteomes" id="UP000198773">
    <property type="component" value="Unassembled WGS sequence"/>
</dbReference>
<dbReference type="GO" id="GO:0016020">
    <property type="term" value="C:membrane"/>
    <property type="evidence" value="ECO:0007669"/>
    <property type="project" value="UniProtKB-SubCell"/>
</dbReference>
<comment type="catalytic activity">
    <reaction evidence="11">
        <text>1D-myo-inositol 1,2,4,5,6-pentakisphosphate + H2O = 1D-myo-inositol 1,2,5,6-tetrakisphosphate + phosphate</text>
        <dbReference type="Rhea" id="RHEA:77115"/>
        <dbReference type="ChEBI" id="CHEBI:15377"/>
        <dbReference type="ChEBI" id="CHEBI:43474"/>
        <dbReference type="ChEBI" id="CHEBI:57798"/>
        <dbReference type="ChEBI" id="CHEBI:195535"/>
        <dbReference type="EC" id="3.1.3.62"/>
    </reaction>
    <physiologicalReaction direction="left-to-right" evidence="11">
        <dbReference type="Rhea" id="RHEA:77116"/>
    </physiologicalReaction>
</comment>
<evidence type="ECO:0000256" key="13">
    <source>
        <dbReference type="ARBA" id="ARBA00043832"/>
    </source>
</evidence>
<dbReference type="Gene3D" id="3.40.50.1240">
    <property type="entry name" value="Phosphoglycerate mutase-like"/>
    <property type="match status" value="1"/>
</dbReference>
<evidence type="ECO:0000256" key="7">
    <source>
        <dbReference type="ARBA" id="ARBA00022801"/>
    </source>
</evidence>
<evidence type="ECO:0000256" key="3">
    <source>
        <dbReference type="ARBA" id="ARBA00012976"/>
    </source>
</evidence>
<keyword evidence="6" id="KW-0732">Signal</keyword>
<dbReference type="EC" id="3.1.3.80" evidence="3"/>
<organism evidence="14 15">
    <name type="scientific">Alkalimonas amylolytica</name>
    <dbReference type="NCBI Taxonomy" id="152573"/>
    <lineage>
        <taxon>Bacteria</taxon>
        <taxon>Pseudomonadati</taxon>
        <taxon>Pseudomonadota</taxon>
        <taxon>Gammaproteobacteria</taxon>
        <taxon>Alkalimonas</taxon>
    </lineage>
</organism>
<dbReference type="GO" id="GO:0003993">
    <property type="term" value="F:acid phosphatase activity"/>
    <property type="evidence" value="ECO:0007669"/>
    <property type="project" value="TreeGrafter"/>
</dbReference>
<evidence type="ECO:0000256" key="12">
    <source>
        <dbReference type="ARBA" id="ARBA00043691"/>
    </source>
</evidence>
<protein>
    <recommendedName>
        <fullName evidence="5">Multiple inositol polyphosphate phosphatase 1</fullName>
        <ecNumber evidence="4">3.1.3.62</ecNumber>
        <ecNumber evidence="3">3.1.3.80</ecNumber>
    </recommendedName>
    <alternativeName>
        <fullName evidence="9">2,3-bisphosphoglycerate 3-phosphatase</fullName>
    </alternativeName>
</protein>
<evidence type="ECO:0000256" key="5">
    <source>
        <dbReference type="ARBA" id="ARBA00018097"/>
    </source>
</evidence>
<dbReference type="InterPro" id="IPR000560">
    <property type="entry name" value="His_Pase_clade-2"/>
</dbReference>
<evidence type="ECO:0000313" key="15">
    <source>
        <dbReference type="Proteomes" id="UP000198773"/>
    </source>
</evidence>